<sequence>MATLHVLKDPSGRQYIAVREQGKFLARIDGDYWTLRNQLQETMWALNLPDADHVAMERRLWDLVMAEVTENFADIAAEIIEIEFTADEWDDGWFAANSVRICYLVGGEPYRETVDFDCAELCDELKVLSGEGFGQHWNHIITNPNKD</sequence>
<dbReference type="RefSeq" id="YP_009820668.1">
    <property type="nucleotide sequence ID" value="NC_048169.1"/>
</dbReference>
<gene>
    <name evidence="1" type="primary">154</name>
    <name evidence="1" type="ORF">SEA_BRUTONGASTER_154</name>
</gene>
<dbReference type="Proteomes" id="UP000295568">
    <property type="component" value="Segment"/>
</dbReference>
<dbReference type="KEGG" id="vg:55012109"/>
<protein>
    <submittedName>
        <fullName evidence="1">Uncharacterized protein</fullName>
    </submittedName>
</protein>
<dbReference type="EMBL" id="MK524501">
    <property type="protein sequence ID" value="QBP33368.1"/>
    <property type="molecule type" value="Genomic_DNA"/>
</dbReference>
<name>A0A482JHE4_9CAUD</name>
<reference evidence="1 2" key="1">
    <citation type="submission" date="2019-02" db="EMBL/GenBank/DDBJ databases">
        <authorList>
            <person name="Rowley M."/>
            <person name="Stucki C."/>
            <person name="Ghiringhelli B."/>
            <person name="Naegele L."/>
            <person name="Emmons C.B."/>
            <person name="Slowan-Pomeroy T."/>
            <person name="Briggs L.A."/>
            <person name="Garlena R.A."/>
            <person name="Russell D.A."/>
            <person name="Pope W.H."/>
            <person name="Molloy S.D."/>
            <person name="Jacobs-Sera D."/>
            <person name="Hatfull G.F."/>
        </authorList>
    </citation>
    <scope>NUCLEOTIDE SEQUENCE [LARGE SCALE GENOMIC DNA]</scope>
</reference>
<organism evidence="1 2">
    <name type="scientific">Gordonia phage BrutonGaster</name>
    <dbReference type="NCBI Taxonomy" id="2530116"/>
    <lineage>
        <taxon>Viruses</taxon>
        <taxon>Duplodnaviria</taxon>
        <taxon>Heunggongvirae</taxon>
        <taxon>Uroviricota</taxon>
        <taxon>Caudoviricetes</taxon>
        <taxon>Oneupvirus</taxon>
        <taxon>Oneupvirus brutongaster</taxon>
    </lineage>
</organism>
<dbReference type="GeneID" id="55012109"/>
<accession>A0A482JHE4</accession>
<evidence type="ECO:0000313" key="2">
    <source>
        <dbReference type="Proteomes" id="UP000295568"/>
    </source>
</evidence>
<keyword evidence="2" id="KW-1185">Reference proteome</keyword>
<proteinExistence type="predicted"/>
<evidence type="ECO:0000313" key="1">
    <source>
        <dbReference type="EMBL" id="QBP33368.1"/>
    </source>
</evidence>